<evidence type="ECO:0000256" key="1">
    <source>
        <dbReference type="SAM" id="MobiDB-lite"/>
    </source>
</evidence>
<dbReference type="PANTHER" id="PTHR46622">
    <property type="entry name" value="DNA-DEPENDENT METALLOPROTEASE WSS1"/>
    <property type="match status" value="1"/>
</dbReference>
<dbReference type="Proteomes" id="UP000521872">
    <property type="component" value="Unassembled WGS sequence"/>
</dbReference>
<reference evidence="3 4" key="1">
    <citation type="submission" date="2019-12" db="EMBL/GenBank/DDBJ databases">
        <authorList>
            <person name="Floudas D."/>
            <person name="Bentzer J."/>
            <person name="Ahren D."/>
            <person name="Johansson T."/>
            <person name="Persson P."/>
            <person name="Tunlid A."/>
        </authorList>
    </citation>
    <scope>NUCLEOTIDE SEQUENCE [LARGE SCALE GENOMIC DNA]</scope>
    <source>
        <strain evidence="3 4">CBS 102.39</strain>
    </source>
</reference>
<evidence type="ECO:0000313" key="4">
    <source>
        <dbReference type="Proteomes" id="UP000521872"/>
    </source>
</evidence>
<name>A0A8H4QMB1_9AGAR</name>
<dbReference type="EMBL" id="JAACJL010000045">
    <property type="protein sequence ID" value="KAF4613516.1"/>
    <property type="molecule type" value="Genomic_DNA"/>
</dbReference>
<dbReference type="AlphaFoldDB" id="A0A8H4QMB1"/>
<dbReference type="GO" id="GO:0008237">
    <property type="term" value="F:metallopeptidase activity"/>
    <property type="evidence" value="ECO:0007669"/>
    <property type="project" value="TreeGrafter"/>
</dbReference>
<dbReference type="Pfam" id="PF08325">
    <property type="entry name" value="WLM"/>
    <property type="match status" value="1"/>
</dbReference>
<protein>
    <recommendedName>
        <fullName evidence="2">WLM domain-containing protein</fullName>
    </recommendedName>
</protein>
<dbReference type="GO" id="GO:0006281">
    <property type="term" value="P:DNA repair"/>
    <property type="evidence" value="ECO:0007669"/>
    <property type="project" value="TreeGrafter"/>
</dbReference>
<feature type="domain" description="WLM" evidence="2">
    <location>
        <begin position="8"/>
        <end position="277"/>
    </location>
</feature>
<accession>A0A8H4QMB1</accession>
<proteinExistence type="predicted"/>
<feature type="region of interest" description="Disordered" evidence="1">
    <location>
        <begin position="279"/>
        <end position="299"/>
    </location>
</feature>
<sequence length="476" mass="52003">MVHLRLNEKETNPNPFINFITAIRSSAEDEENARKLLRALAAQVKPVMKAHGFTVNSFEEGLCGKELEQRRDCGYEAAIAVTTAYGANGLTLRLDLSTELVLRRADGSFYPNYWLMSTLCHELAHIKHMNHGPEFQALWSRLRAEVRQLQDRGYYGDGYWSSGQRLRDSARIADDVLGEGDLPEYICGGAQSRSRPSARRRQYMPRGRRREVVPSLHTGAQTAKKRKAGARVTSKYAFAGEGATLAADSDKGTGFGKQASSKRAREERAKAIEQRLAALKGGPTEPTEAKEEEDEDDVEFIPETDEDRRQALLGAAQSNDAPQERGRVGFSWKQFKDDFKFPEEASPESSTSGESADTITHISGEGNSPSCDIPVASGSTSAMGTLQAGDKGKRKASLPVVDGRPAKRLGLDNMVQSEITLRKKEALGMAPIKGGGRTLGSMPADIAPKANLGMYHSPSALEENVPSVWSCLVCTL</sequence>
<dbReference type="Gene3D" id="3.30.2010.10">
    <property type="entry name" value="Metalloproteases ('zincins'), catalytic domain"/>
    <property type="match status" value="1"/>
</dbReference>
<dbReference type="PANTHER" id="PTHR46622:SF1">
    <property type="entry name" value="DNA-DEPENDENT METALLOPROTEASE WSS1"/>
    <property type="match status" value="1"/>
</dbReference>
<gene>
    <name evidence="3" type="ORF">D9613_007746</name>
</gene>
<keyword evidence="4" id="KW-1185">Reference proteome</keyword>
<evidence type="ECO:0000313" key="3">
    <source>
        <dbReference type="EMBL" id="KAF4613516.1"/>
    </source>
</evidence>
<feature type="compositionally biased region" description="Acidic residues" evidence="1">
    <location>
        <begin position="290"/>
        <end position="299"/>
    </location>
</feature>
<dbReference type="InterPro" id="IPR053000">
    <property type="entry name" value="WSS1-like_metalloprotease"/>
</dbReference>
<dbReference type="GO" id="GO:0005634">
    <property type="term" value="C:nucleus"/>
    <property type="evidence" value="ECO:0007669"/>
    <property type="project" value="TreeGrafter"/>
</dbReference>
<dbReference type="InterPro" id="IPR013536">
    <property type="entry name" value="WLM_dom"/>
</dbReference>
<organism evidence="3 4">
    <name type="scientific">Agrocybe pediades</name>
    <dbReference type="NCBI Taxonomy" id="84607"/>
    <lineage>
        <taxon>Eukaryota</taxon>
        <taxon>Fungi</taxon>
        <taxon>Dikarya</taxon>
        <taxon>Basidiomycota</taxon>
        <taxon>Agaricomycotina</taxon>
        <taxon>Agaricomycetes</taxon>
        <taxon>Agaricomycetidae</taxon>
        <taxon>Agaricales</taxon>
        <taxon>Agaricineae</taxon>
        <taxon>Strophariaceae</taxon>
        <taxon>Agrocybe</taxon>
    </lineage>
</organism>
<dbReference type="PROSITE" id="PS51397">
    <property type="entry name" value="WLM"/>
    <property type="match status" value="1"/>
</dbReference>
<evidence type="ECO:0000259" key="2">
    <source>
        <dbReference type="PROSITE" id="PS51397"/>
    </source>
</evidence>
<comment type="caution">
    <text evidence="3">The sequence shown here is derived from an EMBL/GenBank/DDBJ whole genome shotgun (WGS) entry which is preliminary data.</text>
</comment>